<keyword evidence="3 7" id="KW-0238">DNA-binding</keyword>
<dbReference type="SUPFAM" id="SSF46785">
    <property type="entry name" value="Winged helix' DNA-binding domain"/>
    <property type="match status" value="1"/>
</dbReference>
<evidence type="ECO:0000256" key="1">
    <source>
        <dbReference type="ARBA" id="ARBA00009437"/>
    </source>
</evidence>
<feature type="domain" description="HTH lysR-type" evidence="5">
    <location>
        <begin position="1"/>
        <end position="56"/>
    </location>
</feature>
<dbReference type="EMBL" id="JAPZVQ010000030">
    <property type="protein sequence ID" value="MDA1388382.1"/>
    <property type="molecule type" value="Genomic_DNA"/>
</dbReference>
<dbReference type="InterPro" id="IPR036388">
    <property type="entry name" value="WH-like_DNA-bd_sf"/>
</dbReference>
<dbReference type="Pfam" id="PF00126">
    <property type="entry name" value="HTH_1"/>
    <property type="match status" value="1"/>
</dbReference>
<dbReference type="AlphaFoldDB" id="A0A9X3SYQ2"/>
<sequence length="308" mass="33428">MRHLELLRELALRGSVTAVAKATHRTPSAVSQQLKIAGREFGMALVEPSGRGLRLTEAGRLLAEGGADIAAAIAQVQARWDRFRGEPSGVVTVAALPSAATFLFADVMRRLESTAISLQCSDFDIAEVEFADLAVDSDIVIAHSFTTARPSGAGTLTVVPLALEPLDIAMAADHPLAERETVRPEDLLEWEWIGVPKGYPFDSVVESVERFTGVPMNVVQRLRDNRLVESLVAGSRRLAVLPRFTTPTGGGLVLRELTGIPSRRHLSAMVRPDKAERLAVRHVLQAFREVAQGVEERHRRSAGPVVTD</sequence>
<dbReference type="SUPFAM" id="SSF53850">
    <property type="entry name" value="Periplasmic binding protein-like II"/>
    <property type="match status" value="1"/>
</dbReference>
<keyword evidence="4" id="KW-0804">Transcription</keyword>
<dbReference type="PROSITE" id="PS50931">
    <property type="entry name" value="HTH_LYSR"/>
    <property type="match status" value="1"/>
</dbReference>
<dbReference type="GO" id="GO:0032993">
    <property type="term" value="C:protein-DNA complex"/>
    <property type="evidence" value="ECO:0007669"/>
    <property type="project" value="TreeGrafter"/>
</dbReference>
<reference evidence="6" key="1">
    <citation type="submission" date="2022-12" db="EMBL/GenBank/DDBJ databases">
        <title>Gycomyces niveus sp.nov., a novel actinomycete isolated from soil in Shouguang.</title>
        <authorList>
            <person name="Yang X."/>
        </authorList>
    </citation>
    <scope>NUCLEOTIDE SEQUENCE</scope>
    <source>
        <strain evidence="6">DSM 44724</strain>
    </source>
</reference>
<protein>
    <submittedName>
        <fullName evidence="7">DNA-binding transcriptional LysR family regulator</fullName>
    </submittedName>
    <submittedName>
        <fullName evidence="6">LysR family transcriptional regulator</fullName>
    </submittedName>
</protein>
<proteinExistence type="inferred from homology"/>
<dbReference type="PANTHER" id="PTHR30346:SF29">
    <property type="entry name" value="LYSR SUBSTRATE-BINDING"/>
    <property type="match status" value="1"/>
</dbReference>
<name>A0A9X3SYQ2_9ACTN</name>
<dbReference type="Gene3D" id="1.10.10.10">
    <property type="entry name" value="Winged helix-like DNA-binding domain superfamily/Winged helix DNA-binding domain"/>
    <property type="match status" value="1"/>
</dbReference>
<dbReference type="Gene3D" id="3.40.190.10">
    <property type="entry name" value="Periplasmic binding protein-like II"/>
    <property type="match status" value="2"/>
</dbReference>
<gene>
    <name evidence="7" type="ORF">J2S69_000218</name>
    <name evidence="6" type="ORF">O2L01_25535</name>
</gene>
<dbReference type="GO" id="GO:0003677">
    <property type="term" value="F:DNA binding"/>
    <property type="evidence" value="ECO:0007669"/>
    <property type="project" value="UniProtKB-KW"/>
</dbReference>
<dbReference type="Proteomes" id="UP001183604">
    <property type="component" value="Unassembled WGS sequence"/>
</dbReference>
<dbReference type="GO" id="GO:0003700">
    <property type="term" value="F:DNA-binding transcription factor activity"/>
    <property type="evidence" value="ECO:0007669"/>
    <property type="project" value="InterPro"/>
</dbReference>
<dbReference type="InterPro" id="IPR000847">
    <property type="entry name" value="LysR_HTH_N"/>
</dbReference>
<evidence type="ECO:0000256" key="4">
    <source>
        <dbReference type="ARBA" id="ARBA00023163"/>
    </source>
</evidence>
<dbReference type="InterPro" id="IPR005119">
    <property type="entry name" value="LysR_subst-bd"/>
</dbReference>
<reference evidence="7 9" key="2">
    <citation type="submission" date="2023-07" db="EMBL/GenBank/DDBJ databases">
        <title>Sequencing the genomes of 1000 actinobacteria strains.</title>
        <authorList>
            <person name="Klenk H.-P."/>
        </authorList>
    </citation>
    <scope>NUCLEOTIDE SEQUENCE [LARGE SCALE GENOMIC DNA]</scope>
    <source>
        <strain evidence="7 9">DSM 44724</strain>
    </source>
</reference>
<dbReference type="EMBL" id="JAVDYD010000001">
    <property type="protein sequence ID" value="MDR7336499.1"/>
    <property type="molecule type" value="Genomic_DNA"/>
</dbReference>
<evidence type="ECO:0000256" key="3">
    <source>
        <dbReference type="ARBA" id="ARBA00023125"/>
    </source>
</evidence>
<evidence type="ECO:0000313" key="7">
    <source>
        <dbReference type="EMBL" id="MDR7336499.1"/>
    </source>
</evidence>
<keyword evidence="9" id="KW-1185">Reference proteome</keyword>
<evidence type="ECO:0000256" key="2">
    <source>
        <dbReference type="ARBA" id="ARBA00023015"/>
    </source>
</evidence>
<dbReference type="InterPro" id="IPR036390">
    <property type="entry name" value="WH_DNA-bd_sf"/>
</dbReference>
<evidence type="ECO:0000313" key="6">
    <source>
        <dbReference type="EMBL" id="MDA1388382.1"/>
    </source>
</evidence>
<evidence type="ECO:0000313" key="8">
    <source>
        <dbReference type="Proteomes" id="UP001145799"/>
    </source>
</evidence>
<comment type="similarity">
    <text evidence="1">Belongs to the LysR transcriptional regulatory family.</text>
</comment>
<evidence type="ECO:0000313" key="9">
    <source>
        <dbReference type="Proteomes" id="UP001183604"/>
    </source>
</evidence>
<comment type="caution">
    <text evidence="6">The sequence shown here is derived from an EMBL/GenBank/DDBJ whole genome shotgun (WGS) entry which is preliminary data.</text>
</comment>
<keyword evidence="2" id="KW-0805">Transcription regulation</keyword>
<dbReference type="Proteomes" id="UP001145799">
    <property type="component" value="Unassembled WGS sequence"/>
</dbReference>
<evidence type="ECO:0000259" key="5">
    <source>
        <dbReference type="PROSITE" id="PS50931"/>
    </source>
</evidence>
<dbReference type="PANTHER" id="PTHR30346">
    <property type="entry name" value="TRANSCRIPTIONAL DUAL REGULATOR HCAR-RELATED"/>
    <property type="match status" value="1"/>
</dbReference>
<organism evidence="6 8">
    <name type="scientific">Glycomyces lechevalierae</name>
    <dbReference type="NCBI Taxonomy" id="256034"/>
    <lineage>
        <taxon>Bacteria</taxon>
        <taxon>Bacillati</taxon>
        <taxon>Actinomycetota</taxon>
        <taxon>Actinomycetes</taxon>
        <taxon>Glycomycetales</taxon>
        <taxon>Glycomycetaceae</taxon>
        <taxon>Glycomyces</taxon>
    </lineage>
</organism>
<dbReference type="Pfam" id="PF03466">
    <property type="entry name" value="LysR_substrate"/>
    <property type="match status" value="1"/>
</dbReference>
<accession>A0A9X3SYQ2</accession>